<organism evidence="1 2">
    <name type="scientific">Subtercola boreus</name>
    <dbReference type="NCBI Taxonomy" id="120213"/>
    <lineage>
        <taxon>Bacteria</taxon>
        <taxon>Bacillati</taxon>
        <taxon>Actinomycetota</taxon>
        <taxon>Actinomycetes</taxon>
        <taxon>Micrococcales</taxon>
        <taxon>Microbacteriaceae</taxon>
        <taxon>Subtercola</taxon>
    </lineage>
</organism>
<dbReference type="Proteomes" id="UP000256709">
    <property type="component" value="Unassembled WGS sequence"/>
</dbReference>
<proteinExistence type="predicted"/>
<dbReference type="EMBL" id="NBXA01000076">
    <property type="protein sequence ID" value="RFA06624.1"/>
    <property type="molecule type" value="Genomic_DNA"/>
</dbReference>
<dbReference type="AlphaFoldDB" id="A0A3E0VA36"/>
<evidence type="ECO:0000313" key="1">
    <source>
        <dbReference type="EMBL" id="RFA06624.1"/>
    </source>
</evidence>
<gene>
    <name evidence="1" type="ORF">B7R21_19265</name>
</gene>
<dbReference type="RefSeq" id="WP_116284877.1">
    <property type="nucleotide sequence ID" value="NZ_NBXA01000076.1"/>
</dbReference>
<name>A0A3E0VA36_9MICO</name>
<evidence type="ECO:0000313" key="2">
    <source>
        <dbReference type="Proteomes" id="UP000256709"/>
    </source>
</evidence>
<dbReference type="OrthoDB" id="4331648at2"/>
<protein>
    <recommendedName>
        <fullName evidence="3">DUF3515 domain-containing protein</fullName>
    </recommendedName>
</protein>
<evidence type="ECO:0008006" key="3">
    <source>
        <dbReference type="Google" id="ProtNLM"/>
    </source>
</evidence>
<sequence length="125" mass="12842">MDAAPNATDPGCAEVMVRLPDKLEGLDLRETNAQAAAAWGSPASVLLTCGLPAQPPTSLPCLPVGTVEWIIDDSKPAFTTATTHGRKPVTQVVINSTQTGGQAFLADLETAIAASPTDQDVAACK</sequence>
<comment type="caution">
    <text evidence="1">The sequence shown here is derived from an EMBL/GenBank/DDBJ whole genome shotgun (WGS) entry which is preliminary data.</text>
</comment>
<reference evidence="1 2" key="1">
    <citation type="submission" date="2017-04" db="EMBL/GenBank/DDBJ databases">
        <title>Comparative genome analysis of Subtercola boreus.</title>
        <authorList>
            <person name="Cho Y.-J."/>
            <person name="Cho A."/>
            <person name="Kim O.-S."/>
            <person name="Lee J.-I."/>
        </authorList>
    </citation>
    <scope>NUCLEOTIDE SEQUENCE [LARGE SCALE GENOMIC DNA]</scope>
    <source>
        <strain evidence="1 2">P27444</strain>
    </source>
</reference>
<dbReference type="InterPro" id="IPR021903">
    <property type="entry name" value="DUF3515"/>
</dbReference>
<accession>A0A3E0VA36</accession>
<dbReference type="Pfam" id="PF12028">
    <property type="entry name" value="DUF3515"/>
    <property type="match status" value="1"/>
</dbReference>